<dbReference type="OrthoDB" id="9800945at2"/>
<dbReference type="InterPro" id="IPR016181">
    <property type="entry name" value="Acyl_CoA_acyltransferase"/>
</dbReference>
<organism evidence="2 3">
    <name type="scientific">Mesorhizobium temperatum</name>
    <dbReference type="NCBI Taxonomy" id="241416"/>
    <lineage>
        <taxon>Bacteria</taxon>
        <taxon>Pseudomonadati</taxon>
        <taxon>Pseudomonadota</taxon>
        <taxon>Alphaproteobacteria</taxon>
        <taxon>Hyphomicrobiales</taxon>
        <taxon>Phyllobacteriaceae</taxon>
        <taxon>Mesorhizobium</taxon>
    </lineage>
</organism>
<name>A0A271LBS4_9HYPH</name>
<evidence type="ECO:0000313" key="2">
    <source>
        <dbReference type="EMBL" id="PAQ05589.1"/>
    </source>
</evidence>
<comment type="caution">
    <text evidence="2">The sequence shown here is derived from an EMBL/GenBank/DDBJ whole genome shotgun (WGS) entry which is preliminary data.</text>
</comment>
<dbReference type="PANTHER" id="PTHR31435">
    <property type="entry name" value="PROTEIN NATD1"/>
    <property type="match status" value="1"/>
</dbReference>
<dbReference type="InterPro" id="IPR045057">
    <property type="entry name" value="Gcn5-rel_NAT"/>
</dbReference>
<keyword evidence="2" id="KW-0808">Transferase</keyword>
<dbReference type="Gene3D" id="3.40.630.30">
    <property type="match status" value="1"/>
</dbReference>
<dbReference type="RefSeq" id="WP_095495951.1">
    <property type="nucleotide sequence ID" value="NZ_NPKJ01000071.1"/>
</dbReference>
<dbReference type="InterPro" id="IPR031165">
    <property type="entry name" value="GNAT_YJDJ"/>
</dbReference>
<gene>
    <name evidence="2" type="ORF">CIT26_30075</name>
</gene>
<dbReference type="Proteomes" id="UP000216442">
    <property type="component" value="Unassembled WGS sequence"/>
</dbReference>
<feature type="domain" description="N-acetyltransferase" evidence="1">
    <location>
        <begin position="6"/>
        <end position="92"/>
    </location>
</feature>
<dbReference type="GO" id="GO:0016740">
    <property type="term" value="F:transferase activity"/>
    <property type="evidence" value="ECO:0007669"/>
    <property type="project" value="UniProtKB-KW"/>
</dbReference>
<accession>A0A271LBS4</accession>
<dbReference type="SUPFAM" id="SSF55729">
    <property type="entry name" value="Acyl-CoA N-acyltransferases (Nat)"/>
    <property type="match status" value="1"/>
</dbReference>
<keyword evidence="3" id="KW-1185">Reference proteome</keyword>
<evidence type="ECO:0000259" key="1">
    <source>
        <dbReference type="PROSITE" id="PS51729"/>
    </source>
</evidence>
<evidence type="ECO:0000313" key="3">
    <source>
        <dbReference type="Proteomes" id="UP000216442"/>
    </source>
</evidence>
<dbReference type="EMBL" id="NPKJ01000071">
    <property type="protein sequence ID" value="PAQ05589.1"/>
    <property type="molecule type" value="Genomic_DNA"/>
</dbReference>
<dbReference type="AlphaFoldDB" id="A0A271LBS4"/>
<protein>
    <submittedName>
        <fullName evidence="2">N-acetyltransferase</fullName>
    </submittedName>
</protein>
<reference evidence="2 3" key="1">
    <citation type="submission" date="2017-08" db="EMBL/GenBank/DDBJ databases">
        <title>Mesorhizobium wenxinae sp. nov., a novel rhizobial species isolated from root nodules of chickpea (Cicer arietinum L.).</title>
        <authorList>
            <person name="Zhang J."/>
        </authorList>
    </citation>
    <scope>NUCLEOTIDE SEQUENCE [LARGE SCALE GENOMIC DNA]</scope>
    <source>
        <strain evidence="2 3">SDW018</strain>
    </source>
</reference>
<dbReference type="PANTHER" id="PTHR31435:SF10">
    <property type="entry name" value="BSR4717 PROTEIN"/>
    <property type="match status" value="1"/>
</dbReference>
<dbReference type="PROSITE" id="PS51729">
    <property type="entry name" value="GNAT_YJDJ"/>
    <property type="match status" value="1"/>
</dbReference>
<sequence length="93" mass="10294">MNAKVTENTQQHRFELPIADGAIAAAYYRLENGRVVLIHTEVPSEFSGQGIASQLAHGTFEMLRKTGRKAIPKCQFMGQFLVKNPQYSDVLAG</sequence>
<proteinExistence type="predicted"/>
<dbReference type="Pfam" id="PF14542">
    <property type="entry name" value="Acetyltransf_CG"/>
    <property type="match status" value="1"/>
</dbReference>